<dbReference type="SUPFAM" id="SSF53067">
    <property type="entry name" value="Actin-like ATPase domain"/>
    <property type="match status" value="1"/>
</dbReference>
<evidence type="ECO:0000313" key="2">
    <source>
        <dbReference type="Proteomes" id="UP000636793"/>
    </source>
</evidence>
<keyword evidence="2" id="KW-1185">Reference proteome</keyword>
<comment type="caution">
    <text evidence="1">The sequence shown here is derived from an EMBL/GenBank/DDBJ whole genome shotgun (WGS) entry which is preliminary data.</text>
</comment>
<evidence type="ECO:0000313" key="1">
    <source>
        <dbReference type="EMBL" id="GGB26226.1"/>
    </source>
</evidence>
<dbReference type="RefSeq" id="WP_188836379.1">
    <property type="nucleotide sequence ID" value="NZ_BMHI01000002.1"/>
</dbReference>
<accession>A0A916T0I5</accession>
<reference evidence="1" key="1">
    <citation type="journal article" date="2014" name="Int. J. Syst. Evol. Microbiol.">
        <title>Complete genome sequence of Corynebacterium casei LMG S-19264T (=DSM 44701T), isolated from a smear-ripened cheese.</title>
        <authorList>
            <consortium name="US DOE Joint Genome Institute (JGI-PGF)"/>
            <person name="Walter F."/>
            <person name="Albersmeier A."/>
            <person name="Kalinowski J."/>
            <person name="Ruckert C."/>
        </authorList>
    </citation>
    <scope>NUCLEOTIDE SEQUENCE</scope>
    <source>
        <strain evidence="1">CGMCC 1.15085</strain>
    </source>
</reference>
<gene>
    <name evidence="1" type="ORF">GCM10011492_15520</name>
</gene>
<dbReference type="AlphaFoldDB" id="A0A916T0I5"/>
<dbReference type="Gene3D" id="3.30.420.40">
    <property type="match status" value="1"/>
</dbReference>
<proteinExistence type="predicted"/>
<protein>
    <recommendedName>
        <fullName evidence="3">ParM/StbA family protein</fullName>
    </recommendedName>
</protein>
<organism evidence="1 2">
    <name type="scientific">Flexivirga endophytica</name>
    <dbReference type="NCBI Taxonomy" id="1849103"/>
    <lineage>
        <taxon>Bacteria</taxon>
        <taxon>Bacillati</taxon>
        <taxon>Actinomycetota</taxon>
        <taxon>Actinomycetes</taxon>
        <taxon>Micrococcales</taxon>
        <taxon>Dermacoccaceae</taxon>
        <taxon>Flexivirga</taxon>
    </lineage>
</organism>
<sequence>MAKHSPGSTKDAATTSSVGTADGMTLIGGIDVGNGYVKGVIRGEVGGEAVFDEIDLPSAVVSTSRSTPKVPLADSDVVAEISGAGAGDTDDFYNRLDCSLASPLVGHTDRRIFGRSALSVRGSKFTEFEVLGKRSKADQELSAVLVLGVFAAKALRDYVAAHGRLPNHELQVDVRAGLALPISEYVQRRHTFAAEFAGVHGGQKPVVHSVTIKNFSTPVTVRLRFIDVQVLAEGASAQFAITDKGEPLAQALLDDLRASDPATLPEGVTAADLVSVRNTIGVDVGEGTVNFPVFTDGRFNAEAAVTLEQGYGTALMNAMERMSEADKQLAFTSRKQLADFLQQRPSVLQRSRYSRANGFVEDEARYLVAEIASRFADVVAQAGATTEVVYVYGGGSGPIKHLLRPALQQVAGDIPVLYLDARYSRHLNREGLYIAARHVEQLAAREPAGERSARRRAKASA</sequence>
<dbReference type="EMBL" id="BMHI01000002">
    <property type="protein sequence ID" value="GGB26226.1"/>
    <property type="molecule type" value="Genomic_DNA"/>
</dbReference>
<evidence type="ECO:0008006" key="3">
    <source>
        <dbReference type="Google" id="ProtNLM"/>
    </source>
</evidence>
<name>A0A916T0I5_9MICO</name>
<reference evidence="1" key="2">
    <citation type="submission" date="2020-09" db="EMBL/GenBank/DDBJ databases">
        <authorList>
            <person name="Sun Q."/>
            <person name="Zhou Y."/>
        </authorList>
    </citation>
    <scope>NUCLEOTIDE SEQUENCE</scope>
    <source>
        <strain evidence="1">CGMCC 1.15085</strain>
    </source>
</reference>
<dbReference type="CDD" id="cd24023">
    <property type="entry name" value="ASKHA_NBD_ParM_Alp7A-like"/>
    <property type="match status" value="1"/>
</dbReference>
<dbReference type="InterPro" id="IPR043129">
    <property type="entry name" value="ATPase_NBD"/>
</dbReference>
<dbReference type="Proteomes" id="UP000636793">
    <property type="component" value="Unassembled WGS sequence"/>
</dbReference>